<keyword evidence="2" id="KW-1185">Reference proteome</keyword>
<proteinExistence type="predicted"/>
<dbReference type="Proteomes" id="UP000236178">
    <property type="component" value="Unassembled WGS sequence"/>
</dbReference>
<sequence>MGRWWSGDLRRCGVSRFPAKSGGVSAAGGGWVLLNASLTRPGTVRGARSESQARSSTRVVE</sequence>
<dbReference type="EMBL" id="PJOS01000003">
    <property type="protein sequence ID" value="PKT74491.1"/>
    <property type="molecule type" value="Genomic_DNA"/>
</dbReference>
<organism evidence="1 2">
    <name type="scientific">Streptomyces populi</name>
    <dbReference type="NCBI Taxonomy" id="2058924"/>
    <lineage>
        <taxon>Bacteria</taxon>
        <taxon>Bacillati</taxon>
        <taxon>Actinomycetota</taxon>
        <taxon>Actinomycetes</taxon>
        <taxon>Kitasatosporales</taxon>
        <taxon>Streptomycetaceae</taxon>
        <taxon>Streptomyces</taxon>
    </lineage>
</organism>
<evidence type="ECO:0000313" key="1">
    <source>
        <dbReference type="EMBL" id="PKT74491.1"/>
    </source>
</evidence>
<accession>A0A2I0SX32</accession>
<dbReference type="AlphaFoldDB" id="A0A2I0SX32"/>
<comment type="caution">
    <text evidence="1">The sequence shown here is derived from an EMBL/GenBank/DDBJ whole genome shotgun (WGS) entry which is preliminary data.</text>
</comment>
<name>A0A2I0SX32_9ACTN</name>
<protein>
    <submittedName>
        <fullName evidence="1">Uncharacterized protein</fullName>
    </submittedName>
</protein>
<evidence type="ECO:0000313" key="2">
    <source>
        <dbReference type="Proteomes" id="UP000236178"/>
    </source>
</evidence>
<gene>
    <name evidence="1" type="ORF">CW362_02440</name>
</gene>
<reference evidence="1 2" key="1">
    <citation type="submission" date="2017-12" db="EMBL/GenBank/DDBJ databases">
        <title>Streptomyces populusis sp. nov., a novel endophytic actinobacterium isolated from stems of Populus adenopoda Maxim.</title>
        <authorList>
            <person name="Wang Z."/>
        </authorList>
    </citation>
    <scope>NUCLEOTIDE SEQUENCE [LARGE SCALE GENOMIC DNA]</scope>
    <source>
        <strain evidence="1 2">A249</strain>
    </source>
</reference>